<dbReference type="InterPro" id="IPR051281">
    <property type="entry name" value="Dual-spec_lipid-protein_phosph"/>
</dbReference>
<dbReference type="Gene3D" id="3.90.190.10">
    <property type="entry name" value="Protein tyrosine phosphatase superfamily"/>
    <property type="match status" value="1"/>
</dbReference>
<dbReference type="PANTHER" id="PTHR12305">
    <property type="entry name" value="PHOSPHATASE WITH HOMOLOGY TO TENSIN"/>
    <property type="match status" value="1"/>
</dbReference>
<dbReference type="InterPro" id="IPR029021">
    <property type="entry name" value="Prot-tyrosine_phosphatase-like"/>
</dbReference>
<evidence type="ECO:0000259" key="3">
    <source>
        <dbReference type="PROSITE" id="PS51181"/>
    </source>
</evidence>
<dbReference type="Proteomes" id="UP000315496">
    <property type="component" value="Chromosome 4"/>
</dbReference>
<evidence type="ECO:0000313" key="4">
    <source>
        <dbReference type="EMBL" id="TNJ26893.1"/>
    </source>
</evidence>
<dbReference type="VEuPathDB" id="GiardiaDB:GMRT_10527"/>
<keyword evidence="5" id="KW-1185">Reference proteome</keyword>
<dbReference type="InterPro" id="IPR057023">
    <property type="entry name" value="PTP-SAK"/>
</dbReference>
<dbReference type="PROSITE" id="PS51181">
    <property type="entry name" value="PPASE_TENSIN"/>
    <property type="match status" value="1"/>
</dbReference>
<dbReference type="SUPFAM" id="SSF52799">
    <property type="entry name" value="(Phosphotyrosine protein) phosphatases II"/>
    <property type="match status" value="1"/>
</dbReference>
<protein>
    <submittedName>
        <fullName evidence="4">Phosphatidylinositol-3,4,5-trisphosphate 3-phosphatase</fullName>
    </submittedName>
</protein>
<dbReference type="OrthoDB" id="16692at2759"/>
<accession>A0A4Z1SZ00</accession>
<gene>
    <name evidence="4" type="ORF">GMRT_10527</name>
</gene>
<evidence type="ECO:0000259" key="2">
    <source>
        <dbReference type="PROSITE" id="PS50056"/>
    </source>
</evidence>
<proteinExistence type="predicted"/>
<reference evidence="4 5" key="1">
    <citation type="submission" date="2019-05" db="EMBL/GenBank/DDBJ databases">
        <title>The compact genome of Giardia muris reveals important steps in the evolution of intestinal protozoan parasites.</title>
        <authorList>
            <person name="Xu F."/>
            <person name="Jimenez-Gonzalez A."/>
            <person name="Einarsson E."/>
            <person name="Astvaldsson A."/>
            <person name="Peirasmaki D."/>
            <person name="Eckmann L."/>
            <person name="Andersson J.O."/>
            <person name="Svard S.G."/>
            <person name="Jerlstrom-Hultqvist J."/>
        </authorList>
    </citation>
    <scope>NUCLEOTIDE SEQUENCE [LARGE SCALE GENOMIC DNA]</scope>
    <source>
        <strain evidence="4 5">Roberts-Thomson</strain>
    </source>
</reference>
<feature type="domain" description="Phosphatase tensin-type" evidence="3">
    <location>
        <begin position="12"/>
        <end position="193"/>
    </location>
</feature>
<dbReference type="Pfam" id="PF22784">
    <property type="entry name" value="PTP-SAK"/>
    <property type="match status" value="1"/>
</dbReference>
<dbReference type="InterPro" id="IPR000387">
    <property type="entry name" value="Tyr_Pase_dom"/>
</dbReference>
<dbReference type="AlphaFoldDB" id="A0A4Z1SZ00"/>
<dbReference type="EMBL" id="VDLU01000004">
    <property type="protein sequence ID" value="TNJ26893.1"/>
    <property type="molecule type" value="Genomic_DNA"/>
</dbReference>
<dbReference type="PANTHER" id="PTHR12305:SF81">
    <property type="entry name" value="PHOSPHATIDYLINOSITOL 3,4,5-TRISPHOSPHATE 3-PHOSPHATASE AND DUAL-SPECIFICITY PROTEIN PHOSPHATASE PTEN"/>
    <property type="match status" value="1"/>
</dbReference>
<dbReference type="GO" id="GO:0005829">
    <property type="term" value="C:cytosol"/>
    <property type="evidence" value="ECO:0007669"/>
    <property type="project" value="TreeGrafter"/>
</dbReference>
<dbReference type="PROSITE" id="PS50056">
    <property type="entry name" value="TYR_PHOSPHATASE_2"/>
    <property type="match status" value="1"/>
</dbReference>
<comment type="caution">
    <text evidence="4">The sequence shown here is derived from an EMBL/GenBank/DDBJ whole genome shotgun (WGS) entry which is preliminary data.</text>
</comment>
<name>A0A4Z1SZ00_GIAMU</name>
<dbReference type="GO" id="GO:0016314">
    <property type="term" value="F:phosphatidylinositol-3,4,5-trisphosphate 3-phosphatase activity"/>
    <property type="evidence" value="ECO:0007669"/>
    <property type="project" value="TreeGrafter"/>
</dbReference>
<sequence>MSLRRLVSKNKRRFLDDGFDLDLAYIRENLITMGYPASSVEASYRNPARAVVRFFQRYHKDSYWVFNLCAEEKRHYDPKVFEHRVCYYGFDDHCAPPLNLLIDAVNRALDIYETCPGATLAIHCKAGKGRAGTVACCVLLALQYRAGAGVGARPLLNEVLEEYAASKTYDGKAITIPSQLRYIGYLEQLLQEQLGERKAERLTSVRTFPTLSLLEITITVPSQAKTGTGAADEKHLVVRIVSYAGSLEVPLDQYMARYEGTNCRHRICPDGTVEAGIFPPSQALVHYNYSDALRSLAGEPGGPHIYAQSRFSVTSGVPYTLDEALTLSDEVQIELWGVGRQKRALLASCRLNTLFLASDKAGESYPWRLSGAGLDNVPSRDIWQDASVELLLRRESEPS</sequence>
<organism evidence="4 5">
    <name type="scientific">Giardia muris</name>
    <dbReference type="NCBI Taxonomy" id="5742"/>
    <lineage>
        <taxon>Eukaryota</taxon>
        <taxon>Metamonada</taxon>
        <taxon>Diplomonadida</taxon>
        <taxon>Hexamitidae</taxon>
        <taxon>Giardiinae</taxon>
        <taxon>Giardia</taxon>
    </lineage>
</organism>
<evidence type="ECO:0000256" key="1">
    <source>
        <dbReference type="ARBA" id="ARBA00022801"/>
    </source>
</evidence>
<dbReference type="InterPro" id="IPR029023">
    <property type="entry name" value="Tensin_phosphatase"/>
</dbReference>
<keyword evidence="1" id="KW-0378">Hydrolase</keyword>
<feature type="domain" description="Tyrosine specific protein phosphatases" evidence="2">
    <location>
        <begin position="99"/>
        <end position="140"/>
    </location>
</feature>
<evidence type="ECO:0000313" key="5">
    <source>
        <dbReference type="Proteomes" id="UP000315496"/>
    </source>
</evidence>